<evidence type="ECO:0000256" key="5">
    <source>
        <dbReference type="HAMAP-Rule" id="MF_00671"/>
    </source>
</evidence>
<comment type="caution">
    <text evidence="7">The sequence shown here is derived from an EMBL/GenBank/DDBJ whole genome shotgun (WGS) entry which is preliminary data.</text>
</comment>
<dbReference type="InterPro" id="IPR014167">
    <property type="entry name" value="Tol-Pal_TolB"/>
</dbReference>
<evidence type="ECO:0000313" key="8">
    <source>
        <dbReference type="Proteomes" id="UP001156870"/>
    </source>
</evidence>
<evidence type="ECO:0000259" key="6">
    <source>
        <dbReference type="Pfam" id="PF04052"/>
    </source>
</evidence>
<dbReference type="Pfam" id="PF04052">
    <property type="entry name" value="TolB_N"/>
    <property type="match status" value="1"/>
</dbReference>
<dbReference type="EMBL" id="BSPD01000030">
    <property type="protein sequence ID" value="GLS25435.1"/>
    <property type="molecule type" value="Genomic_DNA"/>
</dbReference>
<evidence type="ECO:0000256" key="1">
    <source>
        <dbReference type="ARBA" id="ARBA00004418"/>
    </source>
</evidence>
<dbReference type="GO" id="GO:0051301">
    <property type="term" value="P:cell division"/>
    <property type="evidence" value="ECO:0007669"/>
    <property type="project" value="UniProtKB-UniRule"/>
</dbReference>
<proteinExistence type="inferred from homology"/>
<keyword evidence="4 5" id="KW-0574">Periplasm</keyword>
<dbReference type="NCBIfam" id="TIGR02800">
    <property type="entry name" value="propeller_TolB"/>
    <property type="match status" value="1"/>
</dbReference>
<dbReference type="InterPro" id="IPR011659">
    <property type="entry name" value="WD40"/>
</dbReference>
<evidence type="ECO:0000256" key="4">
    <source>
        <dbReference type="ARBA" id="ARBA00022764"/>
    </source>
</evidence>
<dbReference type="SUPFAM" id="SSF69304">
    <property type="entry name" value="Tricorn protease N-terminal domain"/>
    <property type="match status" value="1"/>
</dbReference>
<comment type="subunit">
    <text evidence="5">The Tol-Pal system is composed of five core proteins: the inner membrane proteins TolA, TolQ and TolR, the periplasmic protein TolB and the outer membrane protein Pal. They form a network linking the inner and outer membranes and the peptidoglycan layer.</text>
</comment>
<dbReference type="Gene3D" id="2.120.10.30">
    <property type="entry name" value="TolB, C-terminal domain"/>
    <property type="match status" value="1"/>
</dbReference>
<accession>A0AA37T8N3</accession>
<dbReference type="InterPro" id="IPR007195">
    <property type="entry name" value="TolB_N"/>
</dbReference>
<dbReference type="Pfam" id="PF07676">
    <property type="entry name" value="PD40"/>
    <property type="match status" value="4"/>
</dbReference>
<dbReference type="InterPro" id="IPR011042">
    <property type="entry name" value="6-blade_b-propeller_TolB-like"/>
</dbReference>
<dbReference type="SUPFAM" id="SSF52964">
    <property type="entry name" value="TolB, N-terminal domain"/>
    <property type="match status" value="1"/>
</dbReference>
<dbReference type="PANTHER" id="PTHR36842:SF1">
    <property type="entry name" value="PROTEIN TOLB"/>
    <property type="match status" value="1"/>
</dbReference>
<organism evidence="7 8">
    <name type="scientific">Marinibactrum halimedae</name>
    <dbReference type="NCBI Taxonomy" id="1444977"/>
    <lineage>
        <taxon>Bacteria</taxon>
        <taxon>Pseudomonadati</taxon>
        <taxon>Pseudomonadota</taxon>
        <taxon>Gammaproteobacteria</taxon>
        <taxon>Cellvibrionales</taxon>
        <taxon>Cellvibrionaceae</taxon>
        <taxon>Marinibactrum</taxon>
    </lineage>
</organism>
<evidence type="ECO:0000256" key="3">
    <source>
        <dbReference type="ARBA" id="ARBA00022729"/>
    </source>
</evidence>
<comment type="subcellular location">
    <subcellularLocation>
        <location evidence="1 5">Periplasm</location>
    </subcellularLocation>
</comment>
<name>A0AA37T8N3_9GAMM</name>
<dbReference type="PANTHER" id="PTHR36842">
    <property type="entry name" value="PROTEIN TOLB HOMOLOG"/>
    <property type="match status" value="1"/>
</dbReference>
<evidence type="ECO:0000313" key="7">
    <source>
        <dbReference type="EMBL" id="GLS25435.1"/>
    </source>
</evidence>
<dbReference type="AlphaFoldDB" id="A0AA37T8N3"/>
<evidence type="ECO:0000256" key="2">
    <source>
        <dbReference type="ARBA" id="ARBA00009820"/>
    </source>
</evidence>
<dbReference type="Proteomes" id="UP001156870">
    <property type="component" value="Unassembled WGS sequence"/>
</dbReference>
<dbReference type="GO" id="GO:0017038">
    <property type="term" value="P:protein import"/>
    <property type="evidence" value="ECO:0007669"/>
    <property type="project" value="InterPro"/>
</dbReference>
<keyword evidence="5" id="KW-0131">Cell cycle</keyword>
<protein>
    <recommendedName>
        <fullName evidence="5">Tol-Pal system protein TolB</fullName>
    </recommendedName>
</protein>
<sequence>MRNHIIKKVALGIAVIVTSVFARAELTIEITQGSDNPTSIAIVPFKSPVGLPEDVAAIVSADLQRSGQFDPIPRKNMLALPQSASEVFYRDWRALGGEYLVIGGIENVGGNYQVWYELYDVLNQRQIDRDRATASPKDLRGLAHFVSDKVYEKITGIRGAFSTKIAYVEVQRDKSNPKNATYRLVRADADGAREQSILESKHPLLSPRWSPDGKKIAYVSFETSRPAVFIQDIFSGQRQQMTNFQGLNGAPSWSPDGKQLAFVLSKDGNPEIYTMDIATKRYSRITNHFAIDTEPSWSGDGKSIIFTSNRGGQPQIYQVTLASGRVERLTFYGDYNARSSLSPDGKTMVMVHREDGVFHIAAQNVETGDMRILTETHLDESPSIAPNGAMLLYATQHNGKGILAAVSLDAGVKFRLPSQEGDVREPAWSPFLQ</sequence>
<feature type="domain" description="TolB N-terminal" evidence="6">
    <location>
        <begin position="26"/>
        <end position="127"/>
    </location>
</feature>
<keyword evidence="5" id="KW-0132">Cell division</keyword>
<keyword evidence="3 5" id="KW-0732">Signal</keyword>
<reference evidence="7 8" key="1">
    <citation type="journal article" date="2014" name="Int. J. Syst. Evol. Microbiol.">
        <title>Complete genome sequence of Corynebacterium casei LMG S-19264T (=DSM 44701T), isolated from a smear-ripened cheese.</title>
        <authorList>
            <consortium name="US DOE Joint Genome Institute (JGI-PGF)"/>
            <person name="Walter F."/>
            <person name="Albersmeier A."/>
            <person name="Kalinowski J."/>
            <person name="Ruckert C."/>
        </authorList>
    </citation>
    <scope>NUCLEOTIDE SEQUENCE [LARGE SCALE GENOMIC DNA]</scope>
    <source>
        <strain evidence="7 8">NBRC 110095</strain>
    </source>
</reference>
<comment type="function">
    <text evidence="5">Part of the Tol-Pal system, which plays a role in outer membrane invagination during cell division and is important for maintaining outer membrane integrity.</text>
</comment>
<comment type="similarity">
    <text evidence="2 5">Belongs to the TolB family.</text>
</comment>
<dbReference type="HAMAP" id="MF_00671">
    <property type="entry name" value="TolB"/>
    <property type="match status" value="1"/>
</dbReference>
<keyword evidence="8" id="KW-1185">Reference proteome</keyword>
<dbReference type="GO" id="GO:0042597">
    <property type="term" value="C:periplasmic space"/>
    <property type="evidence" value="ECO:0007669"/>
    <property type="project" value="UniProtKB-SubCell"/>
</dbReference>
<dbReference type="Gene3D" id="3.40.50.10070">
    <property type="entry name" value="TolB, N-terminal domain"/>
    <property type="match status" value="1"/>
</dbReference>
<gene>
    <name evidence="5 7" type="primary">tolB</name>
    <name evidence="7" type="ORF">GCM10007877_11490</name>
</gene>